<gene>
    <name evidence="2" type="ORF">HMPREF9967_1463</name>
</gene>
<evidence type="ECO:0000313" key="3">
    <source>
        <dbReference type="Proteomes" id="UP000010138"/>
    </source>
</evidence>
<comment type="caution">
    <text evidence="2">The sequence shown here is derived from an EMBL/GenBank/DDBJ whole genome shotgun (WGS) entry which is preliminary data.</text>
</comment>
<accession>F5VZB5</accession>
<dbReference type="AlphaFoldDB" id="F5VZB5"/>
<evidence type="ECO:0000313" key="2">
    <source>
        <dbReference type="EMBL" id="EGL87135.1"/>
    </source>
</evidence>
<protein>
    <submittedName>
        <fullName evidence="2">Uncharacterized protein</fullName>
    </submittedName>
</protein>
<sequence length="60" mass="7020">MSENSNEEEKLSFKEQILRDLERLKREANEAEQTDDLFSALEDSSKSTPEKKNQVFLKKS</sequence>
<dbReference type="Proteomes" id="UP000010138">
    <property type="component" value="Unassembled WGS sequence"/>
</dbReference>
<organism evidence="2 3">
    <name type="scientific">Streptococcus infantis SK1076</name>
    <dbReference type="NCBI Taxonomy" id="1005705"/>
    <lineage>
        <taxon>Bacteria</taxon>
        <taxon>Bacillati</taxon>
        <taxon>Bacillota</taxon>
        <taxon>Bacilli</taxon>
        <taxon>Lactobacillales</taxon>
        <taxon>Streptococcaceae</taxon>
        <taxon>Streptococcus</taxon>
    </lineage>
</organism>
<dbReference type="EMBL" id="AFNN01000010">
    <property type="protein sequence ID" value="EGL87135.1"/>
    <property type="molecule type" value="Genomic_DNA"/>
</dbReference>
<dbReference type="eggNOG" id="ENOG50304D8">
    <property type="taxonomic scope" value="Bacteria"/>
</dbReference>
<proteinExistence type="predicted"/>
<reference evidence="2 3" key="1">
    <citation type="submission" date="2011-04" db="EMBL/GenBank/DDBJ databases">
        <authorList>
            <person name="Durkin A.S."/>
            <person name="Radune D."/>
            <person name="Hostetler J."/>
            <person name="Torralba M."/>
            <person name="Gillis M."/>
            <person name="Methe B."/>
            <person name="Sutton G."/>
            <person name="Nelson K.E."/>
        </authorList>
    </citation>
    <scope>NUCLEOTIDE SEQUENCE [LARGE SCALE GENOMIC DNA]</scope>
    <source>
        <strain evidence="2 3">SK1076</strain>
    </source>
</reference>
<feature type="compositionally biased region" description="Basic and acidic residues" evidence="1">
    <location>
        <begin position="43"/>
        <end position="53"/>
    </location>
</feature>
<evidence type="ECO:0000256" key="1">
    <source>
        <dbReference type="SAM" id="MobiDB-lite"/>
    </source>
</evidence>
<feature type="region of interest" description="Disordered" evidence="1">
    <location>
        <begin position="28"/>
        <end position="60"/>
    </location>
</feature>
<name>F5VZB5_9STRE</name>